<feature type="transmembrane region" description="Helical" evidence="1">
    <location>
        <begin position="71"/>
        <end position="93"/>
    </location>
</feature>
<name>A0A1I2RA81_9BACT</name>
<dbReference type="STRING" id="435880.SAMN04487988_103129"/>
<keyword evidence="1" id="KW-1133">Transmembrane helix</keyword>
<feature type="transmembrane region" description="Helical" evidence="1">
    <location>
        <begin position="47"/>
        <end position="64"/>
    </location>
</feature>
<evidence type="ECO:0000313" key="3">
    <source>
        <dbReference type="Proteomes" id="UP000199642"/>
    </source>
</evidence>
<dbReference type="AlphaFoldDB" id="A0A1I2RA81"/>
<feature type="transmembrane region" description="Helical" evidence="1">
    <location>
        <begin position="105"/>
        <end position="124"/>
    </location>
</feature>
<proteinExistence type="predicted"/>
<feature type="transmembrane region" description="Helical" evidence="1">
    <location>
        <begin position="7"/>
        <end position="27"/>
    </location>
</feature>
<sequence>MIFRKKIYIAGFYLLSFFYIAAGINHFVSPEFYLPLIPDYLPMPRTLNAWAGVFEILLGIGLLYPSYRERAIRGIVILLLIFIPSHIYFIQIGSCVDGGLCLSPWMAWVRLVVIHPLLIAWALIYRNQKSFSIQTVINTNKK</sequence>
<keyword evidence="3" id="KW-1185">Reference proteome</keyword>
<dbReference type="PANTHER" id="PTHR36974:SF1">
    <property type="entry name" value="DOXX FAMILY MEMBRANE PROTEIN"/>
    <property type="match status" value="1"/>
</dbReference>
<keyword evidence="1" id="KW-0812">Transmembrane</keyword>
<dbReference type="PANTHER" id="PTHR36974">
    <property type="entry name" value="MEMBRANE PROTEIN-RELATED"/>
    <property type="match status" value="1"/>
</dbReference>
<evidence type="ECO:0000256" key="1">
    <source>
        <dbReference type="SAM" id="Phobius"/>
    </source>
</evidence>
<protein>
    <submittedName>
        <fullName evidence="2">Uncharacterized membrane protein</fullName>
    </submittedName>
</protein>
<dbReference type="EMBL" id="FOPC01000003">
    <property type="protein sequence ID" value="SFG36953.1"/>
    <property type="molecule type" value="Genomic_DNA"/>
</dbReference>
<gene>
    <name evidence="2" type="ORF">SAMN04487988_103129</name>
</gene>
<evidence type="ECO:0000313" key="2">
    <source>
        <dbReference type="EMBL" id="SFG36953.1"/>
    </source>
</evidence>
<organism evidence="2 3">
    <name type="scientific">Algoriphagus hitonicola</name>
    <dbReference type="NCBI Taxonomy" id="435880"/>
    <lineage>
        <taxon>Bacteria</taxon>
        <taxon>Pseudomonadati</taxon>
        <taxon>Bacteroidota</taxon>
        <taxon>Cytophagia</taxon>
        <taxon>Cytophagales</taxon>
        <taxon>Cyclobacteriaceae</taxon>
        <taxon>Algoriphagus</taxon>
    </lineage>
</organism>
<dbReference type="OrthoDB" id="327939at2"/>
<keyword evidence="1" id="KW-0472">Membrane</keyword>
<accession>A0A1I2RA81</accession>
<reference evidence="3" key="1">
    <citation type="submission" date="2016-10" db="EMBL/GenBank/DDBJ databases">
        <authorList>
            <person name="Varghese N."/>
            <person name="Submissions S."/>
        </authorList>
    </citation>
    <scope>NUCLEOTIDE SEQUENCE [LARGE SCALE GENOMIC DNA]</scope>
    <source>
        <strain evidence="3">DSM 19315</strain>
    </source>
</reference>
<dbReference type="Proteomes" id="UP000199642">
    <property type="component" value="Unassembled WGS sequence"/>
</dbReference>